<dbReference type="Pfam" id="PF00534">
    <property type="entry name" value="Glycos_transf_1"/>
    <property type="match status" value="1"/>
</dbReference>
<organism evidence="3">
    <name type="scientific">uncultured marine microorganism HF4000_APKG3D20</name>
    <dbReference type="NCBI Taxonomy" id="455549"/>
    <lineage>
        <taxon>unclassified sequences</taxon>
        <taxon>environmental samples</taxon>
    </lineage>
</organism>
<protein>
    <submittedName>
        <fullName evidence="3">Putative glycosyl transferases group 1</fullName>
    </submittedName>
</protein>
<dbReference type="CAZy" id="GT4">
    <property type="family name" value="Glycosyltransferase Family 4"/>
</dbReference>
<dbReference type="EMBL" id="EU016629">
    <property type="protein sequence ID" value="ABZ08462.1"/>
    <property type="molecule type" value="Genomic_DNA"/>
</dbReference>
<reference evidence="3" key="1">
    <citation type="journal article" date="2008" name="ISME J.">
        <title>Genomic patterns of recombination, clonal divergence and environment in marine microbial populations.</title>
        <authorList>
            <person name="Konstantinidis K.T."/>
            <person name="Delong E.F."/>
        </authorList>
    </citation>
    <scope>NUCLEOTIDE SEQUENCE</scope>
</reference>
<dbReference type="AlphaFoldDB" id="B3T7A3"/>
<evidence type="ECO:0000256" key="1">
    <source>
        <dbReference type="ARBA" id="ARBA00022679"/>
    </source>
</evidence>
<sequence length="408" mass="45974">MSSLIAEHGGAMLHLDVTQSCRSANSSGVQVVTRSLYRALAVRTAVEPLAWDSLLQCYVHLSASEIDRLETPFPKKYRPAIRPNKQDNPPWKTFARSMLRLSRRMRWQDFRQPGTIMFFPEVFRDARVQLLPRKLASCVATAAIFHDACVLKFPEHTPAMRSRNFLEYATYAASRDLVVCISRETKKDLEQFILPKVDSPGRIKVDAWPVERPLCMPEIPSPRDEGPLLLCVSTLGYQKNHLGLLEAAESLWKDGIHFRLELIGQADQTWSEGVILRVDQLRASGRNLRWLRHVDNTTLVERYGQATFTVYPSRHEGFGLPILESLAHGKPCICGSNGAIGEASSDGGCLQVDQNDPDALARGIRRLLEDKTLVKQLRAEALDRNLGSWDDYAKRFLECLDNIPASPN</sequence>
<name>B3T7A3_9ZZZZ</name>
<dbReference type="PANTHER" id="PTHR46401:SF2">
    <property type="entry name" value="GLYCOSYLTRANSFERASE WBBK-RELATED"/>
    <property type="match status" value="1"/>
</dbReference>
<dbReference type="Gene3D" id="3.40.50.2000">
    <property type="entry name" value="Glycogen Phosphorylase B"/>
    <property type="match status" value="1"/>
</dbReference>
<dbReference type="CDD" id="cd03809">
    <property type="entry name" value="GT4_MtfB-like"/>
    <property type="match status" value="1"/>
</dbReference>
<evidence type="ECO:0000313" key="3">
    <source>
        <dbReference type="EMBL" id="ABZ08462.1"/>
    </source>
</evidence>
<keyword evidence="1 3" id="KW-0808">Transferase</keyword>
<accession>B3T7A3</accession>
<dbReference type="PANTHER" id="PTHR46401">
    <property type="entry name" value="GLYCOSYLTRANSFERASE WBBK-RELATED"/>
    <property type="match status" value="1"/>
</dbReference>
<evidence type="ECO:0000259" key="2">
    <source>
        <dbReference type="Pfam" id="PF00534"/>
    </source>
</evidence>
<dbReference type="SUPFAM" id="SSF53756">
    <property type="entry name" value="UDP-Glycosyltransferase/glycogen phosphorylase"/>
    <property type="match status" value="1"/>
</dbReference>
<dbReference type="InterPro" id="IPR001296">
    <property type="entry name" value="Glyco_trans_1"/>
</dbReference>
<feature type="domain" description="Glycosyl transferase family 1" evidence="2">
    <location>
        <begin position="222"/>
        <end position="381"/>
    </location>
</feature>
<proteinExistence type="predicted"/>
<gene>
    <name evidence="3" type="ORF">ALOHA_HF4000APKG3D20ctg1g10</name>
</gene>
<dbReference type="GO" id="GO:0016757">
    <property type="term" value="F:glycosyltransferase activity"/>
    <property type="evidence" value="ECO:0007669"/>
    <property type="project" value="InterPro"/>
</dbReference>